<dbReference type="Proteomes" id="UP000249432">
    <property type="component" value="Unassembled WGS sequence"/>
</dbReference>
<sequence>MTSATLTADTTAQDLYTTAGKLANLRSCPAETQDNGGRFDETFTTTLTSNAQNVPNLRVY</sequence>
<dbReference type="AlphaFoldDB" id="A0A2W5T405"/>
<gene>
    <name evidence="1" type="ORF">DI525_02330</name>
</gene>
<dbReference type="RefSeq" id="WP_303734192.1">
    <property type="nucleotide sequence ID" value="NZ_QFRA01000003.1"/>
</dbReference>
<evidence type="ECO:0000313" key="1">
    <source>
        <dbReference type="EMBL" id="PZR06155.1"/>
    </source>
</evidence>
<organism evidence="1 2">
    <name type="scientific">Corynebacterium kroppenstedtii</name>
    <dbReference type="NCBI Taxonomy" id="161879"/>
    <lineage>
        <taxon>Bacteria</taxon>
        <taxon>Bacillati</taxon>
        <taxon>Actinomycetota</taxon>
        <taxon>Actinomycetes</taxon>
        <taxon>Mycobacteriales</taxon>
        <taxon>Corynebacteriaceae</taxon>
        <taxon>Corynebacterium</taxon>
    </lineage>
</organism>
<accession>A0A2W5T405</accession>
<reference evidence="1 2" key="1">
    <citation type="submission" date="2017-08" db="EMBL/GenBank/DDBJ databases">
        <title>Infants hospitalized years apart are colonized by the same room-sourced microbial strains.</title>
        <authorList>
            <person name="Brooks B."/>
            <person name="Olm M.R."/>
            <person name="Firek B.A."/>
            <person name="Baker R."/>
            <person name="Thomas B.C."/>
            <person name="Morowitz M.J."/>
            <person name="Banfield J.F."/>
        </authorList>
    </citation>
    <scope>NUCLEOTIDE SEQUENCE [LARGE SCALE GENOMIC DNA]</scope>
    <source>
        <strain evidence="1">S2_003_000_R1_3</strain>
    </source>
</reference>
<name>A0A2W5T405_9CORY</name>
<protein>
    <submittedName>
        <fullName evidence="1">Uncharacterized protein</fullName>
    </submittedName>
</protein>
<proteinExistence type="predicted"/>
<comment type="caution">
    <text evidence="1">The sequence shown here is derived from an EMBL/GenBank/DDBJ whole genome shotgun (WGS) entry which is preliminary data.</text>
</comment>
<dbReference type="EMBL" id="QFRA01000003">
    <property type="protein sequence ID" value="PZR06155.1"/>
    <property type="molecule type" value="Genomic_DNA"/>
</dbReference>
<evidence type="ECO:0000313" key="2">
    <source>
        <dbReference type="Proteomes" id="UP000249432"/>
    </source>
</evidence>